<comment type="caution">
    <text evidence="13">The sequence shown here is derived from an EMBL/GenBank/DDBJ whole genome shotgun (WGS) entry which is preliminary data.</text>
</comment>
<keyword evidence="6" id="KW-0677">Repeat</keyword>
<dbReference type="InterPro" id="IPR001611">
    <property type="entry name" value="Leu-rich_rpt"/>
</dbReference>
<dbReference type="SUPFAM" id="SSF52058">
    <property type="entry name" value="L domain-like"/>
    <property type="match status" value="1"/>
</dbReference>
<keyword evidence="9" id="KW-0325">Glycoprotein</keyword>
<accession>A0AAP0RR67</accession>
<evidence type="ECO:0000256" key="11">
    <source>
        <dbReference type="SAM" id="Phobius"/>
    </source>
</evidence>
<evidence type="ECO:0000256" key="4">
    <source>
        <dbReference type="ARBA" id="ARBA00022692"/>
    </source>
</evidence>
<dbReference type="FunFam" id="3.80.10.10:FF:000041">
    <property type="entry name" value="LRR receptor-like serine/threonine-protein kinase ERECTA"/>
    <property type="match status" value="1"/>
</dbReference>
<feature type="transmembrane region" description="Helical" evidence="11">
    <location>
        <begin position="224"/>
        <end position="247"/>
    </location>
</feature>
<dbReference type="PROSITE" id="PS50011">
    <property type="entry name" value="PROTEIN_KINASE_DOM"/>
    <property type="match status" value="1"/>
</dbReference>
<protein>
    <recommendedName>
        <fullName evidence="12">Protein kinase domain-containing protein</fullName>
    </recommendedName>
</protein>
<dbReference type="Proteomes" id="UP001415857">
    <property type="component" value="Unassembled WGS sequence"/>
</dbReference>
<evidence type="ECO:0000256" key="8">
    <source>
        <dbReference type="ARBA" id="ARBA00023136"/>
    </source>
</evidence>
<dbReference type="PROSITE" id="PS00107">
    <property type="entry name" value="PROTEIN_KINASE_ATP"/>
    <property type="match status" value="1"/>
</dbReference>
<keyword evidence="10" id="KW-0067">ATP-binding</keyword>
<evidence type="ECO:0000256" key="3">
    <source>
        <dbReference type="ARBA" id="ARBA00022614"/>
    </source>
</evidence>
<keyword evidence="7 11" id="KW-1133">Transmembrane helix</keyword>
<organism evidence="13 14">
    <name type="scientific">Liquidambar formosana</name>
    <name type="common">Formosan gum</name>
    <dbReference type="NCBI Taxonomy" id="63359"/>
    <lineage>
        <taxon>Eukaryota</taxon>
        <taxon>Viridiplantae</taxon>
        <taxon>Streptophyta</taxon>
        <taxon>Embryophyta</taxon>
        <taxon>Tracheophyta</taxon>
        <taxon>Spermatophyta</taxon>
        <taxon>Magnoliopsida</taxon>
        <taxon>eudicotyledons</taxon>
        <taxon>Gunneridae</taxon>
        <taxon>Pentapetalae</taxon>
        <taxon>Saxifragales</taxon>
        <taxon>Altingiaceae</taxon>
        <taxon>Liquidambar</taxon>
    </lineage>
</organism>
<dbReference type="FunFam" id="3.30.200.20:FF:000432">
    <property type="entry name" value="LRR receptor-like serine/threonine-protein kinase EFR"/>
    <property type="match status" value="1"/>
</dbReference>
<dbReference type="SUPFAM" id="SSF56112">
    <property type="entry name" value="Protein kinase-like (PK-like)"/>
    <property type="match status" value="1"/>
</dbReference>
<dbReference type="PANTHER" id="PTHR27008:SF596">
    <property type="entry name" value="OS02G0215500 PROTEIN"/>
    <property type="match status" value="1"/>
</dbReference>
<reference evidence="13 14" key="1">
    <citation type="journal article" date="2024" name="Plant J.">
        <title>Genome sequences and population genomics reveal climatic adaptation and genomic divergence between two closely related sweetgum species.</title>
        <authorList>
            <person name="Xu W.Q."/>
            <person name="Ren C.Q."/>
            <person name="Zhang X.Y."/>
            <person name="Comes H.P."/>
            <person name="Liu X.H."/>
            <person name="Li Y.G."/>
            <person name="Kettle C.J."/>
            <person name="Jalonen R."/>
            <person name="Gaisberger H."/>
            <person name="Ma Y.Z."/>
            <person name="Qiu Y.X."/>
        </authorList>
    </citation>
    <scope>NUCLEOTIDE SEQUENCE [LARGE SCALE GENOMIC DNA]</scope>
    <source>
        <strain evidence="13">Hangzhou</strain>
    </source>
</reference>
<sequence length="427" mass="46651">MDLSTNILSRKIPPSLGNLSLLNELYLSTKRLEGTIPSSLGNFTNLYALFLSQNSLSGTIPTQLFNPLASLVSLDLAQNNLVGSLPSEIATLERLSELDVSENELSGEIPSSLGGCVSLEYLYMEGNFFQGSIPPSLSSLRGIQDLDLSRNNLSGQIPSFLENFSLLNLNLSFNNFEGEVPVAGVFTNASIISVVGNKKLCGGILELQLPKCTIKESKKTKMSLALILIITMVFTLVGVSMVTSLLFSCFKRKRKDQSAVSLVEDPVLKLSYGMLLKATNGFSLENFIGAGSFGSVYKGILDGDGTIVAIKVLNLQREGASRSFMAECEALANIRHRNLIKIVTSCSSVDFQGNEFKALIYEFMPNGSLEEWLHPVSKTNVDEDKLQNLNFLQRINCNQCSLCTRLSSSPVPYTYCSLRSKAKQRTS</sequence>
<evidence type="ECO:0000256" key="5">
    <source>
        <dbReference type="ARBA" id="ARBA00022729"/>
    </source>
</evidence>
<dbReference type="InterPro" id="IPR032675">
    <property type="entry name" value="LRR_dom_sf"/>
</dbReference>
<proteinExistence type="inferred from homology"/>
<evidence type="ECO:0000256" key="2">
    <source>
        <dbReference type="ARBA" id="ARBA00009592"/>
    </source>
</evidence>
<dbReference type="GO" id="GO:0016020">
    <property type="term" value="C:membrane"/>
    <property type="evidence" value="ECO:0007669"/>
    <property type="project" value="UniProtKB-SubCell"/>
</dbReference>
<dbReference type="AlphaFoldDB" id="A0AAP0RR67"/>
<dbReference type="Gene3D" id="3.80.10.10">
    <property type="entry name" value="Ribonuclease Inhibitor"/>
    <property type="match status" value="1"/>
</dbReference>
<evidence type="ECO:0000259" key="12">
    <source>
        <dbReference type="PROSITE" id="PS50011"/>
    </source>
</evidence>
<keyword evidence="4 11" id="KW-0812">Transmembrane</keyword>
<dbReference type="Pfam" id="PF00069">
    <property type="entry name" value="Pkinase"/>
    <property type="match status" value="1"/>
</dbReference>
<keyword evidence="3" id="KW-0433">Leucine-rich repeat</keyword>
<keyword evidence="8 11" id="KW-0472">Membrane</keyword>
<evidence type="ECO:0000313" key="14">
    <source>
        <dbReference type="Proteomes" id="UP001415857"/>
    </source>
</evidence>
<keyword evidence="14" id="KW-1185">Reference proteome</keyword>
<feature type="domain" description="Protein kinase" evidence="12">
    <location>
        <begin position="282"/>
        <end position="427"/>
    </location>
</feature>
<gene>
    <name evidence="13" type="ORF">L1049_011095</name>
</gene>
<dbReference type="EMBL" id="JBBPBK010000006">
    <property type="protein sequence ID" value="KAK9282870.1"/>
    <property type="molecule type" value="Genomic_DNA"/>
</dbReference>
<name>A0AAP0RR67_LIQFO</name>
<dbReference type="InterPro" id="IPR051809">
    <property type="entry name" value="Plant_receptor-like_S/T_kinase"/>
</dbReference>
<evidence type="ECO:0000256" key="9">
    <source>
        <dbReference type="ARBA" id="ARBA00023180"/>
    </source>
</evidence>
<dbReference type="Gene3D" id="3.30.200.20">
    <property type="entry name" value="Phosphorylase Kinase, domain 1"/>
    <property type="match status" value="1"/>
</dbReference>
<comment type="similarity">
    <text evidence="2">Belongs to the RLP family.</text>
</comment>
<evidence type="ECO:0000256" key="1">
    <source>
        <dbReference type="ARBA" id="ARBA00004167"/>
    </source>
</evidence>
<dbReference type="Pfam" id="PF00560">
    <property type="entry name" value="LRR_1"/>
    <property type="match status" value="4"/>
</dbReference>
<keyword evidence="10" id="KW-0547">Nucleotide-binding</keyword>
<evidence type="ECO:0000256" key="10">
    <source>
        <dbReference type="PROSITE-ProRule" id="PRU10141"/>
    </source>
</evidence>
<feature type="binding site" evidence="10">
    <location>
        <position position="311"/>
    </location>
    <ligand>
        <name>ATP</name>
        <dbReference type="ChEBI" id="CHEBI:30616"/>
    </ligand>
</feature>
<evidence type="ECO:0000256" key="7">
    <source>
        <dbReference type="ARBA" id="ARBA00022989"/>
    </source>
</evidence>
<dbReference type="FunFam" id="3.80.10.10:FF:000111">
    <property type="entry name" value="LRR receptor-like serine/threonine-protein kinase ERECTA"/>
    <property type="match status" value="1"/>
</dbReference>
<evidence type="ECO:0000313" key="13">
    <source>
        <dbReference type="EMBL" id="KAK9282870.1"/>
    </source>
</evidence>
<dbReference type="GO" id="GO:0004672">
    <property type="term" value="F:protein kinase activity"/>
    <property type="evidence" value="ECO:0007669"/>
    <property type="project" value="InterPro"/>
</dbReference>
<dbReference type="GO" id="GO:0005524">
    <property type="term" value="F:ATP binding"/>
    <property type="evidence" value="ECO:0007669"/>
    <property type="project" value="UniProtKB-UniRule"/>
</dbReference>
<dbReference type="InterPro" id="IPR017441">
    <property type="entry name" value="Protein_kinase_ATP_BS"/>
</dbReference>
<comment type="subcellular location">
    <subcellularLocation>
        <location evidence="1">Membrane</location>
        <topology evidence="1">Single-pass membrane protein</topology>
    </subcellularLocation>
</comment>
<dbReference type="PANTHER" id="PTHR27008">
    <property type="entry name" value="OS04G0122200 PROTEIN"/>
    <property type="match status" value="1"/>
</dbReference>
<keyword evidence="5" id="KW-0732">Signal</keyword>
<dbReference type="InterPro" id="IPR000719">
    <property type="entry name" value="Prot_kinase_dom"/>
</dbReference>
<dbReference type="InterPro" id="IPR011009">
    <property type="entry name" value="Kinase-like_dom_sf"/>
</dbReference>
<evidence type="ECO:0000256" key="6">
    <source>
        <dbReference type="ARBA" id="ARBA00022737"/>
    </source>
</evidence>